<gene>
    <name evidence="1" type="ORF">UFOVP837_12</name>
</gene>
<proteinExistence type="predicted"/>
<name>A0A6J5P320_9CAUD</name>
<accession>A0A6J5P320</accession>
<evidence type="ECO:0000313" key="1">
    <source>
        <dbReference type="EMBL" id="CAB4166199.1"/>
    </source>
</evidence>
<reference evidence="1" key="1">
    <citation type="submission" date="2020-04" db="EMBL/GenBank/DDBJ databases">
        <authorList>
            <person name="Chiriac C."/>
            <person name="Salcher M."/>
            <person name="Ghai R."/>
            <person name="Kavagutti S V."/>
        </authorList>
    </citation>
    <scope>NUCLEOTIDE SEQUENCE</scope>
</reference>
<organism evidence="1">
    <name type="scientific">uncultured Caudovirales phage</name>
    <dbReference type="NCBI Taxonomy" id="2100421"/>
    <lineage>
        <taxon>Viruses</taxon>
        <taxon>Duplodnaviria</taxon>
        <taxon>Heunggongvirae</taxon>
        <taxon>Uroviricota</taxon>
        <taxon>Caudoviricetes</taxon>
        <taxon>Peduoviridae</taxon>
        <taxon>Maltschvirus</taxon>
        <taxon>Maltschvirus maltsch</taxon>
    </lineage>
</organism>
<dbReference type="PROSITE" id="PS51257">
    <property type="entry name" value="PROKAR_LIPOPROTEIN"/>
    <property type="match status" value="1"/>
</dbReference>
<protein>
    <submittedName>
        <fullName evidence="1">Uncharacterized protein</fullName>
    </submittedName>
</protein>
<sequence length="58" mass="6754">MSKAHKHWPALLGTARFDMTILLHIIGGCMVGFEYVDDFEDDHCVVIDLFILRVMVFW</sequence>
<dbReference type="EMBL" id="LR796782">
    <property type="protein sequence ID" value="CAB4166199.1"/>
    <property type="molecule type" value="Genomic_DNA"/>
</dbReference>